<name>A0A0F9K2Z2_9ZZZZ</name>
<accession>A0A0F9K2Z2</accession>
<sequence length="71" mass="7723">EYGRVGYRCNFVPVAVGAPVSEEHNGDQVVVNGNIDIMADDEYAAILAPIKVRTLYDSLPNFEKSVPTISP</sequence>
<protein>
    <submittedName>
        <fullName evidence="1">Uncharacterized protein</fullName>
    </submittedName>
</protein>
<proteinExistence type="predicted"/>
<dbReference type="AlphaFoldDB" id="A0A0F9K2Z2"/>
<feature type="non-terminal residue" evidence="1">
    <location>
        <position position="1"/>
    </location>
</feature>
<evidence type="ECO:0000313" key="1">
    <source>
        <dbReference type="EMBL" id="KKM76308.1"/>
    </source>
</evidence>
<organism evidence="1">
    <name type="scientific">marine sediment metagenome</name>
    <dbReference type="NCBI Taxonomy" id="412755"/>
    <lineage>
        <taxon>unclassified sequences</taxon>
        <taxon>metagenomes</taxon>
        <taxon>ecological metagenomes</taxon>
    </lineage>
</organism>
<dbReference type="EMBL" id="LAZR01008831">
    <property type="protein sequence ID" value="KKM76308.1"/>
    <property type="molecule type" value="Genomic_DNA"/>
</dbReference>
<comment type="caution">
    <text evidence="1">The sequence shown here is derived from an EMBL/GenBank/DDBJ whole genome shotgun (WGS) entry which is preliminary data.</text>
</comment>
<gene>
    <name evidence="1" type="ORF">LCGC14_1381390</name>
</gene>
<reference evidence="1" key="1">
    <citation type="journal article" date="2015" name="Nature">
        <title>Complex archaea that bridge the gap between prokaryotes and eukaryotes.</title>
        <authorList>
            <person name="Spang A."/>
            <person name="Saw J.H."/>
            <person name="Jorgensen S.L."/>
            <person name="Zaremba-Niedzwiedzka K."/>
            <person name="Martijn J."/>
            <person name="Lind A.E."/>
            <person name="van Eijk R."/>
            <person name="Schleper C."/>
            <person name="Guy L."/>
            <person name="Ettema T.J."/>
        </authorList>
    </citation>
    <scope>NUCLEOTIDE SEQUENCE</scope>
</reference>